<evidence type="ECO:0000313" key="2">
    <source>
        <dbReference type="EMBL" id="KAK0445893.1"/>
    </source>
</evidence>
<reference evidence="2" key="1">
    <citation type="submission" date="2023-06" db="EMBL/GenBank/DDBJ databases">
        <authorList>
            <consortium name="Lawrence Berkeley National Laboratory"/>
            <person name="Ahrendt S."/>
            <person name="Sahu N."/>
            <person name="Indic B."/>
            <person name="Wong-Bajracharya J."/>
            <person name="Merenyi Z."/>
            <person name="Ke H.-M."/>
            <person name="Monk M."/>
            <person name="Kocsube S."/>
            <person name="Drula E."/>
            <person name="Lipzen A."/>
            <person name="Balint B."/>
            <person name="Henrissat B."/>
            <person name="Andreopoulos B."/>
            <person name="Martin F.M."/>
            <person name="Harder C.B."/>
            <person name="Rigling D."/>
            <person name="Ford K.L."/>
            <person name="Foster G.D."/>
            <person name="Pangilinan J."/>
            <person name="Papanicolaou A."/>
            <person name="Barry K."/>
            <person name="LaButti K."/>
            <person name="Viragh M."/>
            <person name="Koriabine M."/>
            <person name="Yan M."/>
            <person name="Riley R."/>
            <person name="Champramary S."/>
            <person name="Plett K.L."/>
            <person name="Tsai I.J."/>
            <person name="Slot J."/>
            <person name="Sipos G."/>
            <person name="Plett J."/>
            <person name="Nagy L.G."/>
            <person name="Grigoriev I.V."/>
        </authorList>
    </citation>
    <scope>NUCLEOTIDE SEQUENCE</scope>
    <source>
        <strain evidence="2">FPL87.14</strain>
    </source>
</reference>
<proteinExistence type="predicted"/>
<dbReference type="EMBL" id="JAUEPT010000015">
    <property type="protein sequence ID" value="KAK0445893.1"/>
    <property type="molecule type" value="Genomic_DNA"/>
</dbReference>
<accession>A0AA39MTR7</accession>
<sequence>MSHSYAFPFPSNEKPVANTNFFSSEMLSACFSFAIYIHLFNPSFLNQNRGQVAPLQAQAPPPPPPPLPPPPPPSQAPRKNLSTSADVRSG</sequence>
<keyword evidence="3" id="KW-1185">Reference proteome</keyword>
<feature type="region of interest" description="Disordered" evidence="1">
    <location>
        <begin position="51"/>
        <end position="90"/>
    </location>
</feature>
<protein>
    <submittedName>
        <fullName evidence="2">Uncharacterized protein</fullName>
    </submittedName>
</protein>
<comment type="caution">
    <text evidence="2">The sequence shown here is derived from an EMBL/GenBank/DDBJ whole genome shotgun (WGS) entry which is preliminary data.</text>
</comment>
<dbReference type="AlphaFoldDB" id="A0AA39MTR7"/>
<gene>
    <name evidence="2" type="ORF">EV421DRAFT_2034366</name>
</gene>
<evidence type="ECO:0000256" key="1">
    <source>
        <dbReference type="SAM" id="MobiDB-lite"/>
    </source>
</evidence>
<name>A0AA39MTR7_9AGAR</name>
<feature type="compositionally biased region" description="Pro residues" evidence="1">
    <location>
        <begin position="59"/>
        <end position="75"/>
    </location>
</feature>
<dbReference type="Proteomes" id="UP001175226">
    <property type="component" value="Unassembled WGS sequence"/>
</dbReference>
<organism evidence="2 3">
    <name type="scientific">Armillaria borealis</name>
    <dbReference type="NCBI Taxonomy" id="47425"/>
    <lineage>
        <taxon>Eukaryota</taxon>
        <taxon>Fungi</taxon>
        <taxon>Dikarya</taxon>
        <taxon>Basidiomycota</taxon>
        <taxon>Agaricomycotina</taxon>
        <taxon>Agaricomycetes</taxon>
        <taxon>Agaricomycetidae</taxon>
        <taxon>Agaricales</taxon>
        <taxon>Marasmiineae</taxon>
        <taxon>Physalacriaceae</taxon>
        <taxon>Armillaria</taxon>
    </lineage>
</organism>
<evidence type="ECO:0000313" key="3">
    <source>
        <dbReference type="Proteomes" id="UP001175226"/>
    </source>
</evidence>
<feature type="compositionally biased region" description="Polar residues" evidence="1">
    <location>
        <begin position="80"/>
        <end position="90"/>
    </location>
</feature>